<name>A0A1G6Q7N1_9GAMM</name>
<evidence type="ECO:0000313" key="2">
    <source>
        <dbReference type="EMBL" id="SDC87726.1"/>
    </source>
</evidence>
<dbReference type="AlphaFoldDB" id="A0A1G6Q7N1"/>
<protein>
    <submittedName>
        <fullName evidence="2">Replication region DNA-binding N-term</fullName>
    </submittedName>
</protein>
<accession>A0A1G6Q7N1</accession>
<keyword evidence="3" id="KW-1185">Reference proteome</keyword>
<evidence type="ECO:0000313" key="3">
    <source>
        <dbReference type="Proteomes" id="UP000199467"/>
    </source>
</evidence>
<proteinExistence type="predicted"/>
<dbReference type="EMBL" id="FMZQ01000007">
    <property type="protein sequence ID" value="SDC87726.1"/>
    <property type="molecule type" value="Genomic_DNA"/>
</dbReference>
<organism evidence="2 3">
    <name type="scientific">Ectopseudomonas chengduensis</name>
    <dbReference type="NCBI Taxonomy" id="489632"/>
    <lineage>
        <taxon>Bacteria</taxon>
        <taxon>Pseudomonadati</taxon>
        <taxon>Pseudomonadota</taxon>
        <taxon>Gammaproteobacteria</taxon>
        <taxon>Pseudomonadales</taxon>
        <taxon>Pseudomonadaceae</taxon>
        <taxon>Ectopseudomonas</taxon>
    </lineage>
</organism>
<gene>
    <name evidence="2" type="ORF">SAMN05216576_107275</name>
</gene>
<dbReference type="GO" id="GO:0003677">
    <property type="term" value="F:DNA binding"/>
    <property type="evidence" value="ECO:0007669"/>
    <property type="project" value="UniProtKB-KW"/>
</dbReference>
<dbReference type="Proteomes" id="UP000199467">
    <property type="component" value="Unassembled WGS sequence"/>
</dbReference>
<feature type="domain" description="KfrA N-terminal DNA-binding" evidence="1">
    <location>
        <begin position="7"/>
        <end position="133"/>
    </location>
</feature>
<keyword evidence="2" id="KW-0238">DNA-binding</keyword>
<evidence type="ECO:0000259" key="1">
    <source>
        <dbReference type="Pfam" id="PF11740"/>
    </source>
</evidence>
<dbReference type="Pfam" id="PF11740">
    <property type="entry name" value="KfrA_N"/>
    <property type="match status" value="1"/>
</dbReference>
<sequence length="354" mass="39963">MRPTEFTDEQIIKAGLEIESQGRRVSGFAIRKLLGGGTQSRFKAVWEAYKAKGAVETPVDNRDLPVEIEDLLGQLGGTLIEHLQSLALNINNQAHRISERRVAEVLQRSAAERTQHAEEIQEASDALDDLDKEVESLKEQLKEWQQRAEAAQEASTRLSADLAASTERQRSLTAELAETKPRLAELTQTNKTLEAELVSLRPLKEEVARLRESTSAQANELAEMRAENTAGARREQTLQTQIDTQSARIRELETAGRDSEIELALLRPLKEQLAQLQLSHDALANLVAERKTELATKDEKIKGLERDVLQQHERREENQREMSRQVKALQDEIKTYQKLLEKLSPQTKGDSKKD</sequence>
<dbReference type="InterPro" id="IPR021104">
    <property type="entry name" value="KfrA_DNA-bd_N"/>
</dbReference>
<reference evidence="3" key="1">
    <citation type="submission" date="2016-10" db="EMBL/GenBank/DDBJ databases">
        <authorList>
            <person name="Varghese N."/>
            <person name="Submissions S."/>
        </authorList>
    </citation>
    <scope>NUCLEOTIDE SEQUENCE [LARGE SCALE GENOMIC DNA]</scope>
    <source>
        <strain evidence="3">DSM 26382</strain>
    </source>
</reference>
<dbReference type="GeneID" id="57608946"/>
<dbReference type="RefSeq" id="WP_017362437.1">
    <property type="nucleotide sequence ID" value="NZ_FMZQ01000007.1"/>
</dbReference>